<dbReference type="EMBL" id="VSSQ01016026">
    <property type="protein sequence ID" value="MPM56977.1"/>
    <property type="molecule type" value="Genomic_DNA"/>
</dbReference>
<protein>
    <submittedName>
        <fullName evidence="1">Uncharacterized protein</fullName>
    </submittedName>
</protein>
<reference evidence="1" key="1">
    <citation type="submission" date="2019-08" db="EMBL/GenBank/DDBJ databases">
        <authorList>
            <person name="Kucharzyk K."/>
            <person name="Murdoch R.W."/>
            <person name="Higgins S."/>
            <person name="Loffler F."/>
        </authorList>
    </citation>
    <scope>NUCLEOTIDE SEQUENCE</scope>
</reference>
<proteinExistence type="predicted"/>
<accession>A0A645AV31</accession>
<sequence length="126" mass="13453">MKSLLRFPQCGPLRLDLQPVCRVAVSLRVLVCQTADNGGGKADVGHSQKGAAAIADGLPQFFLRKGDPDLKALTHLRKVGRPPGGIFRRVAGQQQQPHIPCPGCGLHRLLADLQHSGPLAQAQRGQ</sequence>
<evidence type="ECO:0000313" key="1">
    <source>
        <dbReference type="EMBL" id="MPM56977.1"/>
    </source>
</evidence>
<organism evidence="1">
    <name type="scientific">bioreactor metagenome</name>
    <dbReference type="NCBI Taxonomy" id="1076179"/>
    <lineage>
        <taxon>unclassified sequences</taxon>
        <taxon>metagenomes</taxon>
        <taxon>ecological metagenomes</taxon>
    </lineage>
</organism>
<comment type="caution">
    <text evidence="1">The sequence shown here is derived from an EMBL/GenBank/DDBJ whole genome shotgun (WGS) entry which is preliminary data.</text>
</comment>
<name>A0A645AV31_9ZZZZ</name>
<dbReference type="AlphaFoldDB" id="A0A645AV31"/>
<gene>
    <name evidence="1" type="ORF">SDC9_103794</name>
</gene>